<dbReference type="Pfam" id="PF07519">
    <property type="entry name" value="Tannase"/>
    <property type="match status" value="1"/>
</dbReference>
<dbReference type="PROSITE" id="PS51257">
    <property type="entry name" value="PROKAR_LIPOPROTEIN"/>
    <property type="match status" value="1"/>
</dbReference>
<comment type="caution">
    <text evidence="8">The sequence shown here is derived from an EMBL/GenBank/DDBJ whole genome shotgun (WGS) entry which is preliminary data.</text>
</comment>
<name>A0ABW2QV92_9BURK</name>
<evidence type="ECO:0000313" key="9">
    <source>
        <dbReference type="Proteomes" id="UP001596501"/>
    </source>
</evidence>
<gene>
    <name evidence="8" type="ORF">ACFQPB_20790</name>
</gene>
<keyword evidence="2" id="KW-0719">Serine esterase</keyword>
<dbReference type="RefSeq" id="WP_382227536.1">
    <property type="nucleotide sequence ID" value="NZ_JBHTCA010000028.1"/>
</dbReference>
<evidence type="ECO:0000256" key="3">
    <source>
        <dbReference type="ARBA" id="ARBA00022723"/>
    </source>
</evidence>
<evidence type="ECO:0000313" key="8">
    <source>
        <dbReference type="EMBL" id="MFC7411308.1"/>
    </source>
</evidence>
<evidence type="ECO:0000256" key="6">
    <source>
        <dbReference type="ARBA" id="ARBA00022837"/>
    </source>
</evidence>
<dbReference type="Gene3D" id="3.40.50.1820">
    <property type="entry name" value="alpha/beta hydrolase"/>
    <property type="match status" value="1"/>
</dbReference>
<dbReference type="InterPro" id="IPR029058">
    <property type="entry name" value="AB_hydrolase_fold"/>
</dbReference>
<evidence type="ECO:0000256" key="7">
    <source>
        <dbReference type="ARBA" id="ARBA00023157"/>
    </source>
</evidence>
<keyword evidence="3" id="KW-0479">Metal-binding</keyword>
<protein>
    <submittedName>
        <fullName evidence="8">Tannase/feruloyl esterase family alpha/beta hydrolase</fullName>
    </submittedName>
</protein>
<reference evidence="9" key="1">
    <citation type="journal article" date="2019" name="Int. J. Syst. Evol. Microbiol.">
        <title>The Global Catalogue of Microorganisms (GCM) 10K type strain sequencing project: providing services to taxonomists for standard genome sequencing and annotation.</title>
        <authorList>
            <consortium name="The Broad Institute Genomics Platform"/>
            <consortium name="The Broad Institute Genome Sequencing Center for Infectious Disease"/>
            <person name="Wu L."/>
            <person name="Ma J."/>
        </authorList>
    </citation>
    <scope>NUCLEOTIDE SEQUENCE [LARGE SCALE GENOMIC DNA]</scope>
    <source>
        <strain evidence="9">CGMCC 1.12371</strain>
    </source>
</reference>
<dbReference type="GO" id="GO:0016787">
    <property type="term" value="F:hydrolase activity"/>
    <property type="evidence" value="ECO:0007669"/>
    <property type="project" value="UniProtKB-KW"/>
</dbReference>
<keyword evidence="7" id="KW-1015">Disulfide bond</keyword>
<comment type="similarity">
    <text evidence="1">Belongs to the tannase family.</text>
</comment>
<proteinExistence type="inferred from homology"/>
<dbReference type="SUPFAM" id="SSF53474">
    <property type="entry name" value="alpha/beta-Hydrolases"/>
    <property type="match status" value="1"/>
</dbReference>
<keyword evidence="9" id="KW-1185">Reference proteome</keyword>
<dbReference type="PANTHER" id="PTHR33938:SF15">
    <property type="entry name" value="FERULOYL ESTERASE B-RELATED"/>
    <property type="match status" value="1"/>
</dbReference>
<dbReference type="EMBL" id="JBHTCA010000028">
    <property type="protein sequence ID" value="MFC7411308.1"/>
    <property type="molecule type" value="Genomic_DNA"/>
</dbReference>
<sequence>MPTLIQRATRLGALSALTALSTACGGGDDPLPQLAAATPASLVGACDQLSTALAGLPNTQISAAETVAAGTVQQGGQPIAEHCRVTGKMHERVSAVDGNTYAIGFEMRLPKAWNGRFLHQGNGGIDGAVLPALGALGGGPLTGALHQGFAVLSSDAGHSGSAPTFGIDPQARLDYGYQAVAKLTPMAKDAIKRAYGKGPDRSYFAGCSNGGRHALVAAARYHADYDGILAGAPGYNLPKAATANLAAARLYQTVATTTVTNQIDLATAVTDTERQLLASRVLAKCDGLDGVADGLVQDVTACQASFKLAEDVPTCNGPRDGSCLSSAQKSVLAQVFSGPTTSQGERIYASFPYDAGFGAGKAGVASGGSPVGSGIAFWEYFAAINLDAGATGLIFGAPPQDLATFNPLSFALTTNIDALNASMYATSGIYSESAMSFMTPPKPTQLQGLRERGGKIMVYHGVSDSIFSVDDSEAWFKGVSRDTGEDFARFYRVPGMGHCSGGPATDQFDLLTPLVNWVENGQAPADIVASARGAGNPGGTNADLPSGWAADRTRPLCAYPKVARYKGTGSVELASNFSCQ</sequence>
<dbReference type="PANTHER" id="PTHR33938">
    <property type="entry name" value="FERULOYL ESTERASE B-RELATED"/>
    <property type="match status" value="1"/>
</dbReference>
<keyword evidence="5 8" id="KW-0378">Hydrolase</keyword>
<keyword evidence="6" id="KW-0106">Calcium</keyword>
<evidence type="ECO:0000256" key="2">
    <source>
        <dbReference type="ARBA" id="ARBA00022487"/>
    </source>
</evidence>
<keyword evidence="4" id="KW-0732">Signal</keyword>
<dbReference type="InterPro" id="IPR011118">
    <property type="entry name" value="Tannase/feruloyl_esterase"/>
</dbReference>
<evidence type="ECO:0000256" key="1">
    <source>
        <dbReference type="ARBA" id="ARBA00006249"/>
    </source>
</evidence>
<evidence type="ECO:0000256" key="5">
    <source>
        <dbReference type="ARBA" id="ARBA00022801"/>
    </source>
</evidence>
<dbReference type="Proteomes" id="UP001596501">
    <property type="component" value="Unassembled WGS sequence"/>
</dbReference>
<evidence type="ECO:0000256" key="4">
    <source>
        <dbReference type="ARBA" id="ARBA00022729"/>
    </source>
</evidence>
<accession>A0ABW2QV92</accession>
<organism evidence="8 9">
    <name type="scientific">Hydrogenophaga atypica</name>
    <dbReference type="NCBI Taxonomy" id="249409"/>
    <lineage>
        <taxon>Bacteria</taxon>
        <taxon>Pseudomonadati</taxon>
        <taxon>Pseudomonadota</taxon>
        <taxon>Betaproteobacteria</taxon>
        <taxon>Burkholderiales</taxon>
        <taxon>Comamonadaceae</taxon>
        <taxon>Hydrogenophaga</taxon>
    </lineage>
</organism>